<sequence length="44" mass="5200">MKKERKIRREALRASVILRIKLACSISDLALRKGAYESFFEFRV</sequence>
<evidence type="ECO:0000313" key="2">
    <source>
        <dbReference type="Proteomes" id="UP000011770"/>
    </source>
</evidence>
<gene>
    <name evidence="1" type="ORF">LEP1GSC188_0368</name>
</gene>
<organism evidence="1 2">
    <name type="scientific">Leptospira weilii serovar Topaz str. LT2116</name>
    <dbReference type="NCBI Taxonomy" id="1088540"/>
    <lineage>
        <taxon>Bacteria</taxon>
        <taxon>Pseudomonadati</taxon>
        <taxon>Spirochaetota</taxon>
        <taxon>Spirochaetia</taxon>
        <taxon>Leptospirales</taxon>
        <taxon>Leptospiraceae</taxon>
        <taxon>Leptospira</taxon>
    </lineage>
</organism>
<evidence type="ECO:0000313" key="1">
    <source>
        <dbReference type="EMBL" id="EMF84320.1"/>
    </source>
</evidence>
<dbReference type="AlphaFoldDB" id="M3H661"/>
<proteinExistence type="predicted"/>
<dbReference type="EMBL" id="AHOR02000004">
    <property type="protein sequence ID" value="EMF84320.1"/>
    <property type="molecule type" value="Genomic_DNA"/>
</dbReference>
<dbReference type="Proteomes" id="UP000011770">
    <property type="component" value="Unassembled WGS sequence"/>
</dbReference>
<accession>M3H661</accession>
<comment type="caution">
    <text evidence="1">The sequence shown here is derived from an EMBL/GenBank/DDBJ whole genome shotgun (WGS) entry which is preliminary data.</text>
</comment>
<reference evidence="1 2" key="1">
    <citation type="submission" date="2013-01" db="EMBL/GenBank/DDBJ databases">
        <authorList>
            <person name="Harkins D.M."/>
            <person name="Durkin A.S."/>
            <person name="Brinkac L.M."/>
            <person name="Haft D.H."/>
            <person name="Selengut J.D."/>
            <person name="Sanka R."/>
            <person name="DePew J."/>
            <person name="Purushe J."/>
            <person name="Tulsiani S.M."/>
            <person name="Graham G.C."/>
            <person name="Burns M.-A."/>
            <person name="Dohnt M.F."/>
            <person name="Smythe L.D."/>
            <person name="McKay D.B."/>
            <person name="Craig S.B."/>
            <person name="Vinetz J.M."/>
            <person name="Sutton G.G."/>
            <person name="Nierman W.C."/>
            <person name="Fouts D.E."/>
        </authorList>
    </citation>
    <scope>NUCLEOTIDE SEQUENCE [LARGE SCALE GENOMIC DNA]</scope>
    <source>
        <strain evidence="1 2">LT2116</strain>
    </source>
</reference>
<name>M3H661_9LEPT</name>
<protein>
    <submittedName>
        <fullName evidence="1">Uncharacterized protein</fullName>
    </submittedName>
</protein>